<keyword evidence="2" id="KW-1133">Transmembrane helix</keyword>
<feature type="transmembrane region" description="Helical" evidence="2">
    <location>
        <begin position="610"/>
        <end position="631"/>
    </location>
</feature>
<comment type="caution">
    <text evidence="3">The sequence shown here is derived from an EMBL/GenBank/DDBJ whole genome shotgun (WGS) entry which is preliminary data.</text>
</comment>
<evidence type="ECO:0000313" key="4">
    <source>
        <dbReference type="Proteomes" id="UP000024635"/>
    </source>
</evidence>
<proteinExistence type="predicted"/>
<feature type="compositionally biased region" description="Basic residues" evidence="1">
    <location>
        <begin position="1"/>
        <end position="15"/>
    </location>
</feature>
<name>A0A016UCP4_9BILA</name>
<accession>A0A016UCP4</accession>
<sequence>MPAKKSKRSKNKKKGASSMEPPPPTPAGKQVLFVPKRDSSEYFPELHLELNDVRLIDARKFSLAVAHSNATQWREFMRIGLPSERYAKREYNYGTGPTTGCLLSKSGPKGPWMMYRMSTRADELTTLDYKESKLYYLQYMPQALITDEKDLSLQYITDWLSIAYIMRNELERRRQGVESFGRGKRLTMTNMKITPIHHTHRKALAKEEKKNFKIWPLMIGEAANDIDKSIRNRILYFENILRFGGVRDNFKEFQKRNKNWMDERLKCANMHMQIVSSRKPIEALNKMRPFNSVYHMVSELHEVAPGLGHSVFLCRALKDLDLGIEKQEIVRKIHNNGMIPLRVRPTRYQYGPGAVAVYNESSKFMEPLPLEFHSSPLRAPSVNSLSGFSSESAASTATESPGDWHHNWKMQTMHRDMEHRLMDTSIQNPLEEQQLGELEMSQRIANEVDRRIAMINDHQRFENTIAAKDSSASRLFQFFVDSNEVKLRRDVKVVKELKKQLTNLGKLSESIENDDALKLQVADYVFNEMLRMMPGNEKDPYEGLGINNAWKTMIDNHAITTESIDILKTMISSHHSWVNVNCTSQKCVIPRCDQLQHEGITSAEFSAVSIPWMLLPAGICLVCAVLIGFMVTT</sequence>
<dbReference type="Proteomes" id="UP000024635">
    <property type="component" value="Unassembled WGS sequence"/>
</dbReference>
<dbReference type="EMBL" id="JARK01001381">
    <property type="protein sequence ID" value="EYC13059.1"/>
    <property type="molecule type" value="Genomic_DNA"/>
</dbReference>
<keyword evidence="2" id="KW-0472">Membrane</keyword>
<evidence type="ECO:0000256" key="1">
    <source>
        <dbReference type="SAM" id="MobiDB-lite"/>
    </source>
</evidence>
<keyword evidence="4" id="KW-1185">Reference proteome</keyword>
<organism evidence="3 4">
    <name type="scientific">Ancylostoma ceylanicum</name>
    <dbReference type="NCBI Taxonomy" id="53326"/>
    <lineage>
        <taxon>Eukaryota</taxon>
        <taxon>Metazoa</taxon>
        <taxon>Ecdysozoa</taxon>
        <taxon>Nematoda</taxon>
        <taxon>Chromadorea</taxon>
        <taxon>Rhabditida</taxon>
        <taxon>Rhabditina</taxon>
        <taxon>Rhabditomorpha</taxon>
        <taxon>Strongyloidea</taxon>
        <taxon>Ancylostomatidae</taxon>
        <taxon>Ancylostomatinae</taxon>
        <taxon>Ancylostoma</taxon>
    </lineage>
</organism>
<evidence type="ECO:0000256" key="2">
    <source>
        <dbReference type="SAM" id="Phobius"/>
    </source>
</evidence>
<feature type="region of interest" description="Disordered" evidence="1">
    <location>
        <begin position="1"/>
        <end position="30"/>
    </location>
</feature>
<gene>
    <name evidence="3" type="primary">Acey_s0045.g1243</name>
    <name evidence="3" type="synonym">Acey-ZC513.3</name>
    <name evidence="3" type="ORF">Y032_0045g1243</name>
</gene>
<evidence type="ECO:0000313" key="3">
    <source>
        <dbReference type="EMBL" id="EYC13059.1"/>
    </source>
</evidence>
<dbReference type="OrthoDB" id="5849700at2759"/>
<dbReference type="AlphaFoldDB" id="A0A016UCP4"/>
<protein>
    <submittedName>
        <fullName evidence="3">Uncharacterized protein</fullName>
    </submittedName>
</protein>
<keyword evidence="2" id="KW-0812">Transmembrane</keyword>
<reference evidence="4" key="1">
    <citation type="journal article" date="2015" name="Nat. Genet.">
        <title>The genome and transcriptome of the zoonotic hookworm Ancylostoma ceylanicum identify infection-specific gene families.</title>
        <authorList>
            <person name="Schwarz E.M."/>
            <person name="Hu Y."/>
            <person name="Antoshechkin I."/>
            <person name="Miller M.M."/>
            <person name="Sternberg P.W."/>
            <person name="Aroian R.V."/>
        </authorList>
    </citation>
    <scope>NUCLEOTIDE SEQUENCE</scope>
    <source>
        <strain evidence="4">HY135</strain>
    </source>
</reference>